<feature type="region of interest" description="Disordered" evidence="1">
    <location>
        <begin position="1"/>
        <end position="160"/>
    </location>
</feature>
<feature type="compositionally biased region" description="Basic residues" evidence="1">
    <location>
        <begin position="98"/>
        <end position="115"/>
    </location>
</feature>
<protein>
    <submittedName>
        <fullName evidence="3">Uncharacterized protein</fullName>
    </submittedName>
</protein>
<accession>A0A6P4IZK9</accession>
<evidence type="ECO:0000313" key="3">
    <source>
        <dbReference type="RefSeq" id="XP_017028684.2"/>
    </source>
</evidence>
<sequence>MTDRRSQRLQKKREAAAAVTASPGSVPTPQAGSDTSGSAGSITGAQPGSVTVASPESVTVASPKSVATYQLRSVVNPREATAPPSAGRSRAKGEFTNQRKKLKPVTRPTRPRGRPPGRIEKLPVFGPRRPRGRPPGSIEKLPVFGPRRPRGRPKILPPPPPKAAFKRTLEVMKSLVQLVIFVPLARKLFSTVKHYIV</sequence>
<gene>
    <name evidence="3" type="primary">LOC108079017</name>
</gene>
<dbReference type="AlphaFoldDB" id="A0A6P4IZK9"/>
<name>A0A6P4IZK9_DROKI</name>
<keyword evidence="2" id="KW-1185">Reference proteome</keyword>
<reference evidence="3" key="1">
    <citation type="submission" date="2025-08" db="UniProtKB">
        <authorList>
            <consortium name="RefSeq"/>
        </authorList>
    </citation>
    <scope>IDENTIFICATION</scope>
    <source>
        <strain evidence="3">14028-0561.14</strain>
        <tissue evidence="3">Whole fly</tissue>
    </source>
</reference>
<organism evidence="2 3">
    <name type="scientific">Drosophila kikkawai</name>
    <name type="common">Fruit fly</name>
    <dbReference type="NCBI Taxonomy" id="30033"/>
    <lineage>
        <taxon>Eukaryota</taxon>
        <taxon>Metazoa</taxon>
        <taxon>Ecdysozoa</taxon>
        <taxon>Arthropoda</taxon>
        <taxon>Hexapoda</taxon>
        <taxon>Insecta</taxon>
        <taxon>Pterygota</taxon>
        <taxon>Neoptera</taxon>
        <taxon>Endopterygota</taxon>
        <taxon>Diptera</taxon>
        <taxon>Brachycera</taxon>
        <taxon>Muscomorpha</taxon>
        <taxon>Ephydroidea</taxon>
        <taxon>Drosophilidae</taxon>
        <taxon>Drosophila</taxon>
        <taxon>Sophophora</taxon>
    </lineage>
</organism>
<evidence type="ECO:0000256" key="1">
    <source>
        <dbReference type="SAM" id="MobiDB-lite"/>
    </source>
</evidence>
<dbReference type="InterPro" id="IPR017956">
    <property type="entry name" value="AT_hook_DNA-bd_motif"/>
</dbReference>
<dbReference type="GeneID" id="108079017"/>
<feature type="compositionally biased region" description="Polar residues" evidence="1">
    <location>
        <begin position="22"/>
        <end position="73"/>
    </location>
</feature>
<proteinExistence type="predicted"/>
<dbReference type="GO" id="GO:0003677">
    <property type="term" value="F:DNA binding"/>
    <property type="evidence" value="ECO:0007669"/>
    <property type="project" value="InterPro"/>
</dbReference>
<dbReference type="RefSeq" id="XP_017028684.2">
    <property type="nucleotide sequence ID" value="XM_017173195.3"/>
</dbReference>
<dbReference type="Proteomes" id="UP001652661">
    <property type="component" value="Chromosome 3L"/>
</dbReference>
<dbReference type="PRINTS" id="PR00929">
    <property type="entry name" value="ATHOOK"/>
</dbReference>
<evidence type="ECO:0000313" key="2">
    <source>
        <dbReference type="Proteomes" id="UP001652661"/>
    </source>
</evidence>